<dbReference type="InterPro" id="IPR057412">
    <property type="entry name" value="INTS4_C"/>
</dbReference>
<dbReference type="AlphaFoldDB" id="A0A976FG12"/>
<sequence length="1014" mass="112402">MSLSKRDREWATSASDGDSAVSAADHDSKRPRLSSSSSPAANSTTYTSQFPASTTEQSSQAHSMVALDAIRVQLQNTSDPHLQARLLLQYSSYAASPSVESTAAIDFLFSFLLQNQTQSATQHEGTMTQNTESSGAIVVSAILRGLRELLSVKAGVVEPMIQVDAMGEQLMECMSISDDFKLRRNMLSIVVDCLLLTQKFKPLKSLLATCVQDHDSGMQAICLRGYLQLHEKGEVFAFETPLHDTAIASQFDQLVNFVLCAQSDKVRILSAQVLVAVANSNLENEVTSRQFIRTLNETRILSEKVFLVLCLAGNNTSKRLVRAEIAKCMRSMASVLATDVVEHALVKTQVDETIEDEPQEAVERKTRRMMSSGVLLSLLEDLDEDVAMEASRTIARLSEVSISPNACTARWSQHVLERTITAHFDVLARVNGGRSLSLRQVLINSLRRLFTCRHVLRTPTDFIISSADVSSLLSFNGTHSSCDSVETLHVLQYCDVSSAWTVERFVDYVLQIATLTWKDNKCLEKENEGNITWDCWQHQFLTAVQKVGTKCLKGLQADNVLLDRVRQEVQRSGQCQFLKRTGQVLISLLDPFSKTRTVKTRPSSKSSLFFLKNSTSTMHASSVSSRIAVSMNILRLPPSDESFLESFKAIRQLRPALGRDSFDAPFQLVDCLIGLRQHVRSFLKASVSHAPIPLKYASMSVMLSTSPSVSTGHTNNTSEDYHPLDEAKAFTSLQLPLEMRNKCQELIDVASAVYVKAYALNASPRIELLQLIALGRLGLVVALLQNARNSDFLTENIQRRNKEAAELNALMCDSQYGAKQWFSSETLSCHCSLNDLKRAFVACVFKTWPTALVTAAIGRCTPASDTECFHYRCIAAAHASIIEPTSHRLLKPKCRKITAHVPFKQRIQFVLTNMRNSFQIYVKSVLSNGDVAYHHVPLANVEYQGPRKHLVDYTITLTVSPFSDPTRFTMAVCLGHPRLPGMDDPSTLDSKDSGAQMYTAISASVLVSITQTLR</sequence>
<dbReference type="GeneID" id="94350859"/>
<feature type="compositionally biased region" description="Basic and acidic residues" evidence="1">
    <location>
        <begin position="1"/>
        <end position="10"/>
    </location>
</feature>
<name>A0A976FG12_BRELC</name>
<feature type="region of interest" description="Disordered" evidence="1">
    <location>
        <begin position="1"/>
        <end position="57"/>
    </location>
</feature>
<evidence type="ECO:0000313" key="3">
    <source>
        <dbReference type="EMBL" id="TDH66038.1"/>
    </source>
</evidence>
<evidence type="ECO:0000256" key="1">
    <source>
        <dbReference type="SAM" id="MobiDB-lite"/>
    </source>
</evidence>
<proteinExistence type="predicted"/>
<accession>A0A976FG12</accession>
<keyword evidence="4" id="KW-1185">Reference proteome</keyword>
<dbReference type="Pfam" id="PF25458">
    <property type="entry name" value="INTS4_C"/>
    <property type="match status" value="1"/>
</dbReference>
<dbReference type="InterPro" id="IPR016024">
    <property type="entry name" value="ARM-type_fold"/>
</dbReference>
<gene>
    <name evidence="3" type="ORF">CCR75_007124</name>
</gene>
<dbReference type="EMBL" id="SHOA02000018">
    <property type="protein sequence ID" value="TDH66038.1"/>
    <property type="molecule type" value="Genomic_DNA"/>
</dbReference>
<dbReference type="OrthoDB" id="68511at2759"/>
<comment type="caution">
    <text evidence="3">The sequence shown here is derived from an EMBL/GenBank/DDBJ whole genome shotgun (WGS) entry which is preliminary data.</text>
</comment>
<feature type="compositionally biased region" description="Low complexity" evidence="1">
    <location>
        <begin position="34"/>
        <end position="48"/>
    </location>
</feature>
<dbReference type="KEGG" id="blac:94350859"/>
<dbReference type="SUPFAM" id="SSF48371">
    <property type="entry name" value="ARM repeat"/>
    <property type="match status" value="1"/>
</dbReference>
<reference evidence="3 4" key="1">
    <citation type="journal article" date="2021" name="Genome Biol.">
        <title>AFLAP: assembly-free linkage analysis pipeline using k-mers from genome sequencing data.</title>
        <authorList>
            <person name="Fletcher K."/>
            <person name="Zhang L."/>
            <person name="Gil J."/>
            <person name="Han R."/>
            <person name="Cavanaugh K."/>
            <person name="Michelmore R."/>
        </authorList>
    </citation>
    <scope>NUCLEOTIDE SEQUENCE [LARGE SCALE GENOMIC DNA]</scope>
    <source>
        <strain evidence="3 4">SF5</strain>
    </source>
</reference>
<dbReference type="RefSeq" id="XP_067815537.1">
    <property type="nucleotide sequence ID" value="XM_067965188.1"/>
</dbReference>
<feature type="compositionally biased region" description="Low complexity" evidence="1">
    <location>
        <begin position="11"/>
        <end position="23"/>
    </location>
</feature>
<dbReference type="Proteomes" id="UP000294530">
    <property type="component" value="Unassembled WGS sequence"/>
</dbReference>
<evidence type="ECO:0000313" key="4">
    <source>
        <dbReference type="Proteomes" id="UP000294530"/>
    </source>
</evidence>
<feature type="domain" description="Integrator complex subunit 4/Protein SIEL C-terminal Ig-like" evidence="2">
    <location>
        <begin position="881"/>
        <end position="1010"/>
    </location>
</feature>
<organism evidence="3 4">
    <name type="scientific">Bremia lactucae</name>
    <name type="common">Lettuce downy mildew</name>
    <dbReference type="NCBI Taxonomy" id="4779"/>
    <lineage>
        <taxon>Eukaryota</taxon>
        <taxon>Sar</taxon>
        <taxon>Stramenopiles</taxon>
        <taxon>Oomycota</taxon>
        <taxon>Peronosporomycetes</taxon>
        <taxon>Peronosporales</taxon>
        <taxon>Peronosporaceae</taxon>
        <taxon>Bremia</taxon>
    </lineage>
</organism>
<evidence type="ECO:0000259" key="2">
    <source>
        <dbReference type="Pfam" id="PF25458"/>
    </source>
</evidence>
<protein>
    <recommendedName>
        <fullName evidence="2">Integrator complex subunit 4/Protein SIEL C-terminal Ig-like domain-containing protein</fullName>
    </recommendedName>
</protein>